<proteinExistence type="predicted"/>
<evidence type="ECO:0000313" key="2">
    <source>
        <dbReference type="Proteomes" id="UP001500298"/>
    </source>
</evidence>
<reference evidence="2" key="1">
    <citation type="journal article" date="2019" name="Int. J. Syst. Evol. Microbiol.">
        <title>The Global Catalogue of Microorganisms (GCM) 10K type strain sequencing project: providing services to taxonomists for standard genome sequencing and annotation.</title>
        <authorList>
            <consortium name="The Broad Institute Genomics Platform"/>
            <consortium name="The Broad Institute Genome Sequencing Center for Infectious Disease"/>
            <person name="Wu L."/>
            <person name="Ma J."/>
        </authorList>
    </citation>
    <scope>NUCLEOTIDE SEQUENCE [LARGE SCALE GENOMIC DNA]</scope>
    <source>
        <strain evidence="2">JCM 18326</strain>
    </source>
</reference>
<comment type="caution">
    <text evidence="1">The sequence shown here is derived from an EMBL/GenBank/DDBJ whole genome shotgun (WGS) entry which is preliminary data.</text>
</comment>
<dbReference type="InterPro" id="IPR029058">
    <property type="entry name" value="AB_hydrolase_fold"/>
</dbReference>
<name>A0ABP9DNQ8_9BACT</name>
<evidence type="ECO:0008006" key="3">
    <source>
        <dbReference type="Google" id="ProtNLM"/>
    </source>
</evidence>
<dbReference type="Proteomes" id="UP001500298">
    <property type="component" value="Unassembled WGS sequence"/>
</dbReference>
<protein>
    <recommendedName>
        <fullName evidence="3">Alpha/beta hydrolase</fullName>
    </recommendedName>
</protein>
<sequence length="225" mass="25902">MQKTIYCIPGLSNDHRVFSWLNLPGYRIKYLDFIEPLKKNERIQNYCRRLLEHIDEEDLSTPPILLGFSLGGIVAIELSKLMNTEKIIIVNSIKSSKERPIHLRLLESLPLYRLTPTSFIKPVMLPLIPLFGFVPIEQREVYIDMWNKFPDKTFRWGAQMVLTWEHTDPVENLIHIHGDKDLMFPIGNIKDPIVVKGGNHIMISILAEEVSALICACLEEKKVAG</sequence>
<gene>
    <name evidence="1" type="ORF">GCM10023331_36720</name>
</gene>
<dbReference type="Gene3D" id="3.40.50.1820">
    <property type="entry name" value="alpha/beta hydrolase"/>
    <property type="match status" value="1"/>
</dbReference>
<dbReference type="EMBL" id="BAABJX010000059">
    <property type="protein sequence ID" value="GAA4848641.1"/>
    <property type="molecule type" value="Genomic_DNA"/>
</dbReference>
<evidence type="ECO:0000313" key="1">
    <source>
        <dbReference type="EMBL" id="GAA4848641.1"/>
    </source>
</evidence>
<dbReference type="SUPFAM" id="SSF53474">
    <property type="entry name" value="alpha/beta-Hydrolases"/>
    <property type="match status" value="1"/>
</dbReference>
<dbReference type="RefSeq" id="WP_345374496.1">
    <property type="nucleotide sequence ID" value="NZ_BAABJX010000059.1"/>
</dbReference>
<keyword evidence="2" id="KW-1185">Reference proteome</keyword>
<accession>A0ABP9DNQ8</accession>
<organism evidence="1 2">
    <name type="scientific">Algivirga pacifica</name>
    <dbReference type="NCBI Taxonomy" id="1162670"/>
    <lineage>
        <taxon>Bacteria</taxon>
        <taxon>Pseudomonadati</taxon>
        <taxon>Bacteroidota</taxon>
        <taxon>Cytophagia</taxon>
        <taxon>Cytophagales</taxon>
        <taxon>Flammeovirgaceae</taxon>
        <taxon>Algivirga</taxon>
    </lineage>
</organism>